<reference evidence="1 2" key="1">
    <citation type="journal article" date="2019" name="Commun. Biol.">
        <title>The bagworm genome reveals a unique fibroin gene that provides high tensile strength.</title>
        <authorList>
            <person name="Kono N."/>
            <person name="Nakamura H."/>
            <person name="Ohtoshi R."/>
            <person name="Tomita M."/>
            <person name="Numata K."/>
            <person name="Arakawa K."/>
        </authorList>
    </citation>
    <scope>NUCLEOTIDE SEQUENCE [LARGE SCALE GENOMIC DNA]</scope>
</reference>
<dbReference type="AlphaFoldDB" id="A0A4C2A951"/>
<dbReference type="OrthoDB" id="425681at2759"/>
<dbReference type="EMBL" id="BGZK01002669">
    <property type="protein sequence ID" value="GBP95699.1"/>
    <property type="molecule type" value="Genomic_DNA"/>
</dbReference>
<protein>
    <submittedName>
        <fullName evidence="1">Uncharacterized protein</fullName>
    </submittedName>
</protein>
<proteinExistence type="predicted"/>
<gene>
    <name evidence="1" type="ORF">EVAR_71219_1</name>
</gene>
<sequence>MLQCLRQNRIGKYCFNIRWDVRLRCVALLWTFNIINDSCLCDLKEYECEYIHKVPNKSSLSTVKRTKLCRSELPAKDEMRKYNAPRPFFLPRNVPILRHCNGFVTNFSVAVSALKNCSALFLPLISIIVAPTRNTIPMADILSHLERSTISGIPKEHRKEGLQDKSVFF</sequence>
<keyword evidence="2" id="KW-1185">Reference proteome</keyword>
<name>A0A4C2A951_EUMVA</name>
<evidence type="ECO:0000313" key="2">
    <source>
        <dbReference type="Proteomes" id="UP000299102"/>
    </source>
</evidence>
<evidence type="ECO:0000313" key="1">
    <source>
        <dbReference type="EMBL" id="GBP95699.1"/>
    </source>
</evidence>
<dbReference type="Proteomes" id="UP000299102">
    <property type="component" value="Unassembled WGS sequence"/>
</dbReference>
<accession>A0A4C2A951</accession>
<organism evidence="1 2">
    <name type="scientific">Eumeta variegata</name>
    <name type="common">Bagworm moth</name>
    <name type="synonym">Eumeta japonica</name>
    <dbReference type="NCBI Taxonomy" id="151549"/>
    <lineage>
        <taxon>Eukaryota</taxon>
        <taxon>Metazoa</taxon>
        <taxon>Ecdysozoa</taxon>
        <taxon>Arthropoda</taxon>
        <taxon>Hexapoda</taxon>
        <taxon>Insecta</taxon>
        <taxon>Pterygota</taxon>
        <taxon>Neoptera</taxon>
        <taxon>Endopterygota</taxon>
        <taxon>Lepidoptera</taxon>
        <taxon>Glossata</taxon>
        <taxon>Ditrysia</taxon>
        <taxon>Tineoidea</taxon>
        <taxon>Psychidae</taxon>
        <taxon>Oiketicinae</taxon>
        <taxon>Eumeta</taxon>
    </lineage>
</organism>
<comment type="caution">
    <text evidence="1">The sequence shown here is derived from an EMBL/GenBank/DDBJ whole genome shotgun (WGS) entry which is preliminary data.</text>
</comment>